<sequence>MASGSRSVKSSRKMTPHALDDQSNGDGSTLDRCTQTGIQVIVVGAGFAGLTAAIECIRKGHSCLVLESYRNTNVQLGDIISFGSNSGRIFQRWPGVPEKLAPICHVSDHITFNDWKGEHIYTQYWGSEEENFGKRYNGHRGEIHKVLFDYAIKQGVEIRLGQQVSEYWENDDEAGVISNGDRISADVVLGADGVRSKVRTLVLGYDDKPKPSGYAVYRAWMDSAELAKNELTKDMVVNGDTHTGWLGPDIHFLAASIKDGKEFSWVCTHKDDRDVDEGWSEPGDHDDACRILEGWDPAVHTIVRMTPPEKLIDWKLVYRDPLPTWISPKARISLIGDAAHPFLPTSIQGASQAMEDGACIAVCLELAGKQKAPLALKAFEAMRYDRVKAAQKTGETTRDKWHKADFDRVKKDPESIKLKREEWILNHDAEAHAYQNWSKVIAGLHH</sequence>
<feature type="domain" description="FAD-binding" evidence="7">
    <location>
        <begin position="39"/>
        <end position="390"/>
    </location>
</feature>
<name>A0A3M7A1Q0_HORWE</name>
<comment type="similarity">
    <text evidence="1">Belongs to the paxM FAD-dependent monooxygenase family.</text>
</comment>
<dbReference type="SUPFAM" id="SSF54373">
    <property type="entry name" value="FAD-linked reductases, C-terminal domain"/>
    <property type="match status" value="1"/>
</dbReference>
<dbReference type="PRINTS" id="PR00420">
    <property type="entry name" value="RNGMNOXGNASE"/>
</dbReference>
<dbReference type="PANTHER" id="PTHR13789:SF236">
    <property type="entry name" value="MONOOXYGENASE, PUTATIVE (AFU_ORTHOLOGUE AFUA_6G12060)-RELATED"/>
    <property type="match status" value="1"/>
</dbReference>
<keyword evidence="4" id="KW-0560">Oxidoreductase</keyword>
<evidence type="ECO:0000259" key="7">
    <source>
        <dbReference type="Pfam" id="PF01494"/>
    </source>
</evidence>
<dbReference type="PANTHER" id="PTHR13789">
    <property type="entry name" value="MONOOXYGENASE"/>
    <property type="match status" value="1"/>
</dbReference>
<evidence type="ECO:0000256" key="3">
    <source>
        <dbReference type="ARBA" id="ARBA00022827"/>
    </source>
</evidence>
<evidence type="ECO:0000256" key="2">
    <source>
        <dbReference type="ARBA" id="ARBA00022630"/>
    </source>
</evidence>
<dbReference type="OrthoDB" id="16820at2759"/>
<evidence type="ECO:0000256" key="1">
    <source>
        <dbReference type="ARBA" id="ARBA00007992"/>
    </source>
</evidence>
<evidence type="ECO:0000313" key="9">
    <source>
        <dbReference type="Proteomes" id="UP000271337"/>
    </source>
</evidence>
<dbReference type="GO" id="GO:0004497">
    <property type="term" value="F:monooxygenase activity"/>
    <property type="evidence" value="ECO:0007669"/>
    <property type="project" value="UniProtKB-KW"/>
</dbReference>
<reference evidence="8 9" key="1">
    <citation type="journal article" date="2018" name="BMC Genomics">
        <title>Genomic evidence for intraspecific hybridization in a clonal and extremely halotolerant yeast.</title>
        <authorList>
            <person name="Gostincar C."/>
            <person name="Stajich J.E."/>
            <person name="Zupancic J."/>
            <person name="Zalar P."/>
            <person name="Gunde-Cimerman N."/>
        </authorList>
    </citation>
    <scope>NUCLEOTIDE SEQUENCE [LARGE SCALE GENOMIC DNA]</scope>
    <source>
        <strain evidence="8 9">EXF-6669</strain>
    </source>
</reference>
<evidence type="ECO:0000256" key="4">
    <source>
        <dbReference type="ARBA" id="ARBA00023002"/>
    </source>
</evidence>
<accession>A0A3M7A1Q0</accession>
<dbReference type="AlphaFoldDB" id="A0A3M7A1Q0"/>
<gene>
    <name evidence="8" type="ORF">D0867_03423</name>
</gene>
<keyword evidence="2" id="KW-0285">Flavoprotein</keyword>
<dbReference type="Gene3D" id="3.50.50.60">
    <property type="entry name" value="FAD/NAD(P)-binding domain"/>
    <property type="match status" value="1"/>
</dbReference>
<dbReference type="InterPro" id="IPR036188">
    <property type="entry name" value="FAD/NAD-bd_sf"/>
</dbReference>
<dbReference type="EMBL" id="QWIL01000257">
    <property type="protein sequence ID" value="RMY21289.1"/>
    <property type="molecule type" value="Genomic_DNA"/>
</dbReference>
<evidence type="ECO:0000256" key="5">
    <source>
        <dbReference type="ARBA" id="ARBA00023033"/>
    </source>
</evidence>
<dbReference type="GO" id="GO:0071949">
    <property type="term" value="F:FAD binding"/>
    <property type="evidence" value="ECO:0007669"/>
    <property type="project" value="InterPro"/>
</dbReference>
<dbReference type="InterPro" id="IPR002938">
    <property type="entry name" value="FAD-bd"/>
</dbReference>
<feature type="region of interest" description="Disordered" evidence="6">
    <location>
        <begin position="1"/>
        <end position="28"/>
    </location>
</feature>
<keyword evidence="5" id="KW-0503">Monooxygenase</keyword>
<comment type="caution">
    <text evidence="8">The sequence shown here is derived from an EMBL/GenBank/DDBJ whole genome shotgun (WGS) entry which is preliminary data.</text>
</comment>
<evidence type="ECO:0000313" key="8">
    <source>
        <dbReference type="EMBL" id="RMY21289.1"/>
    </source>
</evidence>
<keyword evidence="3" id="KW-0274">FAD</keyword>
<dbReference type="VEuPathDB" id="FungiDB:BTJ68_14075"/>
<proteinExistence type="inferred from homology"/>
<dbReference type="Pfam" id="PF01494">
    <property type="entry name" value="FAD_binding_3"/>
    <property type="match status" value="1"/>
</dbReference>
<dbReference type="SUPFAM" id="SSF51905">
    <property type="entry name" value="FAD/NAD(P)-binding domain"/>
    <property type="match status" value="1"/>
</dbReference>
<dbReference type="InterPro" id="IPR050493">
    <property type="entry name" value="FAD-dep_Monooxygenase_BioMet"/>
</dbReference>
<protein>
    <recommendedName>
        <fullName evidence="7">FAD-binding domain-containing protein</fullName>
    </recommendedName>
</protein>
<evidence type="ECO:0000256" key="6">
    <source>
        <dbReference type="SAM" id="MobiDB-lite"/>
    </source>
</evidence>
<dbReference type="Proteomes" id="UP000271337">
    <property type="component" value="Unassembled WGS sequence"/>
</dbReference>
<organism evidence="8 9">
    <name type="scientific">Hortaea werneckii</name>
    <name type="common">Black yeast</name>
    <name type="synonym">Cladosporium werneckii</name>
    <dbReference type="NCBI Taxonomy" id="91943"/>
    <lineage>
        <taxon>Eukaryota</taxon>
        <taxon>Fungi</taxon>
        <taxon>Dikarya</taxon>
        <taxon>Ascomycota</taxon>
        <taxon>Pezizomycotina</taxon>
        <taxon>Dothideomycetes</taxon>
        <taxon>Dothideomycetidae</taxon>
        <taxon>Mycosphaerellales</taxon>
        <taxon>Teratosphaeriaceae</taxon>
        <taxon>Hortaea</taxon>
    </lineage>
</organism>